<evidence type="ECO:0000313" key="3">
    <source>
        <dbReference type="Proteomes" id="UP000054324"/>
    </source>
</evidence>
<dbReference type="Proteomes" id="UP000054324">
    <property type="component" value="Unassembled WGS sequence"/>
</dbReference>
<proteinExistence type="predicted"/>
<evidence type="ECO:0000313" key="2">
    <source>
        <dbReference type="EMBL" id="KER29151.1"/>
    </source>
</evidence>
<feature type="compositionally biased region" description="Low complexity" evidence="1">
    <location>
        <begin position="273"/>
        <end position="282"/>
    </location>
</feature>
<name>A0A074ZQ08_OPIVI</name>
<dbReference type="OrthoDB" id="6280431at2759"/>
<dbReference type="CTD" id="20318345"/>
<feature type="region of interest" description="Disordered" evidence="1">
    <location>
        <begin position="467"/>
        <end position="493"/>
    </location>
</feature>
<protein>
    <submittedName>
        <fullName evidence="2">Uncharacterized protein</fullName>
    </submittedName>
</protein>
<feature type="region of interest" description="Disordered" evidence="1">
    <location>
        <begin position="212"/>
        <end position="302"/>
    </location>
</feature>
<dbReference type="KEGG" id="ovi:T265_04159"/>
<organism evidence="2 3">
    <name type="scientific">Opisthorchis viverrini</name>
    <name type="common">Southeast Asian liver fluke</name>
    <dbReference type="NCBI Taxonomy" id="6198"/>
    <lineage>
        <taxon>Eukaryota</taxon>
        <taxon>Metazoa</taxon>
        <taxon>Spiralia</taxon>
        <taxon>Lophotrochozoa</taxon>
        <taxon>Platyhelminthes</taxon>
        <taxon>Trematoda</taxon>
        <taxon>Digenea</taxon>
        <taxon>Opisthorchiida</taxon>
        <taxon>Opisthorchiata</taxon>
        <taxon>Opisthorchiidae</taxon>
        <taxon>Opisthorchis</taxon>
    </lineage>
</organism>
<dbReference type="RefSeq" id="XP_009167093.1">
    <property type="nucleotide sequence ID" value="XM_009168829.1"/>
</dbReference>
<reference evidence="2 3" key="1">
    <citation type="submission" date="2013-11" db="EMBL/GenBank/DDBJ databases">
        <title>Opisthorchis viverrini - life in the bile duct.</title>
        <authorList>
            <person name="Young N.D."/>
            <person name="Nagarajan N."/>
            <person name="Lin S.J."/>
            <person name="Korhonen P.K."/>
            <person name="Jex A.R."/>
            <person name="Hall R.S."/>
            <person name="Safavi-Hemami H."/>
            <person name="Kaewkong W."/>
            <person name="Bertrand D."/>
            <person name="Gao S."/>
            <person name="Seet Q."/>
            <person name="Wongkham S."/>
            <person name="Teh B.T."/>
            <person name="Wongkham C."/>
            <person name="Intapan P.M."/>
            <person name="Maleewong W."/>
            <person name="Yang X."/>
            <person name="Hu M."/>
            <person name="Wang Z."/>
            <person name="Hofmann A."/>
            <person name="Sternberg P.W."/>
            <person name="Tan P."/>
            <person name="Wang J."/>
            <person name="Gasser R.B."/>
        </authorList>
    </citation>
    <scope>NUCLEOTIDE SEQUENCE [LARGE SCALE GENOMIC DNA]</scope>
</reference>
<keyword evidence="3" id="KW-1185">Reference proteome</keyword>
<sequence length="796" mass="90490">MEDFDMYDSFYGTHIFGGRYHDELRPSSLTRVPNLRMNLSNIDPLVHQRSSSSLSGRIAKVDSSRGVQESHHSLSHSQYRPLHKTLASSHGRETIFSPPPLPTRRYARIKPDETFKKTQYTSETEMRLQDIKFPRNIDYPTWTNVYYPDLHMTDKRETTHKKYKAHQAFRGRSDEMRFKRDDDMFGLADTGHQSAEEDSTGQYRTVLYVVPTSPKSQSPSHLMPSSPELTKTKLPNFSRPRAFNKNGNRYIDFDSSEVPVKPKSTKEWHKSDNSGSSTDGGSFVDDGFSSDQNIPYEPPKSKIIFQGPGRYLETKVYCKTIPTPQSMEVAKKINGLHNASSTPDNPVSPLHNPLRVIRNDYNQVVVDIKPRHLNEADKQQHVSQWIQVGTLGDTVQSKMDRNEAVADETDKLDLIYVEDGADDVDVNGPHDGNKFVNKTSNSCTLNVEMSPNRQKSDWFACPPIDTTSKPKIDMTPLSPQAQSTSEHARTNPLDNNRVIKVCRSSNKQSTELSSLVNEEKTDISGPRTQENHHLSFKRTFSPISDNSTPVNIESPRVIALTYGRTDVTRENESITCQNNKIKPEVAPKPLPDQKLRAVLEKQTEASTFPELQQATNRTTGRYPNHSSQVEYMPGANPNTLASKPIQEKLKDDKSEAVRMEDTPTQKVRNLAAYFTNIINKNKSESEFNSLRRMRVRDSLHNDATNETDIPTCSSPFFRNETPEDRERRLRAVDALRHRTLPQRTVDYTRSGSVNNTKSFFDSACEDYYPYVRPSSAPRPRPRCITTNITRSSANLN</sequence>
<feature type="region of interest" description="Disordered" evidence="1">
    <location>
        <begin position="509"/>
        <end position="532"/>
    </location>
</feature>
<evidence type="ECO:0000256" key="1">
    <source>
        <dbReference type="SAM" id="MobiDB-lite"/>
    </source>
</evidence>
<dbReference type="AlphaFoldDB" id="A0A074ZQ08"/>
<gene>
    <name evidence="2" type="ORF">T265_04159</name>
</gene>
<dbReference type="GeneID" id="20318345"/>
<dbReference type="EMBL" id="KL596684">
    <property type="protein sequence ID" value="KER29151.1"/>
    <property type="molecule type" value="Genomic_DNA"/>
</dbReference>
<accession>A0A074ZQ08</accession>